<dbReference type="FunFam" id="1.10.472.10:FF:000088">
    <property type="entry name" value="Cyclin-H"/>
    <property type="match status" value="1"/>
</dbReference>
<dbReference type="InterPro" id="IPR043198">
    <property type="entry name" value="Cyclin/Ssn8"/>
</dbReference>
<dbReference type="Pfam" id="PF00134">
    <property type="entry name" value="Cyclin_N"/>
    <property type="match status" value="1"/>
</dbReference>
<keyword evidence="4" id="KW-0131">Cell cycle</keyword>
<evidence type="ECO:0000256" key="1">
    <source>
        <dbReference type="ARBA" id="ARBA00008638"/>
    </source>
</evidence>
<evidence type="ECO:0000256" key="2">
    <source>
        <dbReference type="ARBA" id="ARBA00019496"/>
    </source>
</evidence>
<protein>
    <recommendedName>
        <fullName evidence="2">Cyclin-H</fullName>
    </recommendedName>
</protein>
<proteinExistence type="inferred from homology"/>
<dbReference type="Gene3D" id="1.10.472.10">
    <property type="entry name" value="Cyclin-like"/>
    <property type="match status" value="2"/>
</dbReference>
<accession>A0A1L8DWS4</accession>
<evidence type="ECO:0000256" key="4">
    <source>
        <dbReference type="ARBA" id="ARBA00023306"/>
    </source>
</evidence>
<dbReference type="CDD" id="cd20525">
    <property type="entry name" value="CYCLIN_CCNH_rpt2"/>
    <property type="match status" value="1"/>
</dbReference>
<comment type="subunit">
    <text evidence="6">Associates primarily with CDK7 and MAT1 to form the CAK complex. CAK can further associate with the core-TFIIH to form the TFIIH basal transcription factor.</text>
</comment>
<dbReference type="CDD" id="cd20524">
    <property type="entry name" value="CYCLIN_CCNH_rpt1"/>
    <property type="match status" value="1"/>
</dbReference>
<dbReference type="InterPro" id="IPR027081">
    <property type="entry name" value="CyclinH/Ccl1"/>
</dbReference>
<dbReference type="EMBL" id="GFDF01003206">
    <property type="protein sequence ID" value="JAV10878.1"/>
    <property type="molecule type" value="Transcribed_RNA"/>
</dbReference>
<dbReference type="InterPro" id="IPR013763">
    <property type="entry name" value="Cyclin-like_dom"/>
</dbReference>
<dbReference type="GO" id="GO:0006357">
    <property type="term" value="P:regulation of transcription by RNA polymerase II"/>
    <property type="evidence" value="ECO:0007669"/>
    <property type="project" value="InterPro"/>
</dbReference>
<evidence type="ECO:0000259" key="8">
    <source>
        <dbReference type="SMART" id="SM00385"/>
    </source>
</evidence>
<dbReference type="InterPro" id="IPR031658">
    <property type="entry name" value="Cyclin_C_2"/>
</dbReference>
<feature type="domain" description="Cyclin-like" evidence="8">
    <location>
        <begin position="170"/>
        <end position="256"/>
    </location>
</feature>
<comment type="function">
    <text evidence="5">Regulates CDK7, the catalytic subunit of the CDK-activating kinase (CAK) enzymatic complex. CAK activates the cyclin-associated kinases CDK1, CDK2, CDK4 and CDK6 by threonine phosphorylation. CAK complexed to the core-TFIIH basal transcription factor activates RNA polymerase II by serine phosphorylation of the repetitive C-terminal domain (CTD) of its large subunit (POLR2A), allowing its escape from the promoter and elongation of the transcripts. Involved in cell cycle control and in RNA transcription by RNA polymerase II. Its expression and activity are constant throughout the cell cycle.</text>
</comment>
<evidence type="ECO:0000256" key="6">
    <source>
        <dbReference type="ARBA" id="ARBA00026042"/>
    </source>
</evidence>
<dbReference type="InterPro" id="IPR006671">
    <property type="entry name" value="Cyclin_N"/>
</dbReference>
<evidence type="ECO:0000256" key="7">
    <source>
        <dbReference type="RuleBase" id="RU000383"/>
    </source>
</evidence>
<comment type="similarity">
    <text evidence="1">Belongs to the cyclin family. Cyclin C subfamily.</text>
</comment>
<dbReference type="GO" id="GO:0006351">
    <property type="term" value="P:DNA-templated transcription"/>
    <property type="evidence" value="ECO:0007669"/>
    <property type="project" value="InterPro"/>
</dbReference>
<evidence type="ECO:0000313" key="9">
    <source>
        <dbReference type="EMBL" id="JAV10878.1"/>
    </source>
</evidence>
<sequence>MYPQSSQKKYWLFNSDQQLANLRGRHNQIYIDKCREASKETDPEGFQEDLFLTPDEERQLLQHYCINMKEFCKRFEPTMPKAVIGSAFHYFKRFYLYNSTMAKHPKEILATCVYLACKVEEFNVSINQFIGNIKGDRVKAMDIILANELQLMQQLNYYLTIHNPYRPIEGFLIDIKTRCTLVKPDRLRIGIDEFIERTYLTDICLLYSPSQIALAAVLHAASKEQENLDHYVTESLFQNSKDKLPVLIEAVRKIRSMVKMVDIPNKDVIRQIEKKLDLCRKQDTKFQSNVNTMNTMS</sequence>
<organism evidence="9">
    <name type="scientific">Nyssomyia neivai</name>
    <dbReference type="NCBI Taxonomy" id="330878"/>
    <lineage>
        <taxon>Eukaryota</taxon>
        <taxon>Metazoa</taxon>
        <taxon>Ecdysozoa</taxon>
        <taxon>Arthropoda</taxon>
        <taxon>Hexapoda</taxon>
        <taxon>Insecta</taxon>
        <taxon>Pterygota</taxon>
        <taxon>Neoptera</taxon>
        <taxon>Endopterygota</taxon>
        <taxon>Diptera</taxon>
        <taxon>Nematocera</taxon>
        <taxon>Psychodoidea</taxon>
        <taxon>Psychodidae</taxon>
        <taxon>Nyssomyia</taxon>
    </lineage>
</organism>
<name>A0A1L8DWS4_9DIPT</name>
<dbReference type="GO" id="GO:0016538">
    <property type="term" value="F:cyclin-dependent protein serine/threonine kinase regulator activity"/>
    <property type="evidence" value="ECO:0007669"/>
    <property type="project" value="InterPro"/>
</dbReference>
<keyword evidence="3 7" id="KW-0195">Cyclin</keyword>
<evidence type="ECO:0000256" key="5">
    <source>
        <dbReference type="ARBA" id="ARBA00025343"/>
    </source>
</evidence>
<dbReference type="PANTHER" id="PTHR10026">
    <property type="entry name" value="CYCLIN"/>
    <property type="match status" value="1"/>
</dbReference>
<dbReference type="NCBIfam" id="TIGR00569">
    <property type="entry name" value="ccl1"/>
    <property type="match status" value="1"/>
</dbReference>
<dbReference type="InterPro" id="IPR036915">
    <property type="entry name" value="Cyclin-like_sf"/>
</dbReference>
<dbReference type="SUPFAM" id="SSF47954">
    <property type="entry name" value="Cyclin-like"/>
    <property type="match status" value="2"/>
</dbReference>
<dbReference type="GO" id="GO:0070985">
    <property type="term" value="C:transcription factor TFIIK complex"/>
    <property type="evidence" value="ECO:0007669"/>
    <property type="project" value="InterPro"/>
</dbReference>
<feature type="domain" description="Cyclin-like" evidence="8">
    <location>
        <begin position="66"/>
        <end position="153"/>
    </location>
</feature>
<reference evidence="9" key="1">
    <citation type="submission" date="2016-12" db="EMBL/GenBank/DDBJ databases">
        <title>An insight into the sialome and mialome of the sand fly, Nyssomyia neivai.</title>
        <authorList>
            <person name="Sebastian V."/>
            <person name="Goulart T.M."/>
            <person name="Oliveira W."/>
            <person name="Calvo E."/>
            <person name="Oliveira L.F."/>
            <person name="Pinto M.C."/>
            <person name="Rosselino A.M."/>
            <person name="Ribeiro J.M."/>
        </authorList>
    </citation>
    <scope>NUCLEOTIDE SEQUENCE</scope>
</reference>
<dbReference type="Pfam" id="PF16899">
    <property type="entry name" value="Cyclin_C_2"/>
    <property type="match status" value="1"/>
</dbReference>
<evidence type="ECO:0000256" key="3">
    <source>
        <dbReference type="ARBA" id="ARBA00023127"/>
    </source>
</evidence>
<dbReference type="FunFam" id="1.10.472.10:FF:000029">
    <property type="entry name" value="Cyclin h"/>
    <property type="match status" value="1"/>
</dbReference>
<dbReference type="AlphaFoldDB" id="A0A1L8DWS4"/>
<dbReference type="SMART" id="SM00385">
    <property type="entry name" value="CYCLIN"/>
    <property type="match status" value="2"/>
</dbReference>